<organism evidence="2 3">
    <name type="scientific">Neonectria punicea</name>
    <dbReference type="NCBI Taxonomy" id="979145"/>
    <lineage>
        <taxon>Eukaryota</taxon>
        <taxon>Fungi</taxon>
        <taxon>Dikarya</taxon>
        <taxon>Ascomycota</taxon>
        <taxon>Pezizomycotina</taxon>
        <taxon>Sordariomycetes</taxon>
        <taxon>Hypocreomycetidae</taxon>
        <taxon>Hypocreales</taxon>
        <taxon>Nectriaceae</taxon>
        <taxon>Neonectria</taxon>
    </lineage>
</organism>
<comment type="caution">
    <text evidence="2">The sequence shown here is derived from an EMBL/GenBank/DDBJ whole genome shotgun (WGS) entry which is preliminary data.</text>
</comment>
<name>A0ABR1HRM2_9HYPO</name>
<dbReference type="PANTHER" id="PTHR46910">
    <property type="entry name" value="TRANSCRIPTION FACTOR PDR1"/>
    <property type="match status" value="1"/>
</dbReference>
<dbReference type="CDD" id="cd12148">
    <property type="entry name" value="fungal_TF_MHR"/>
    <property type="match status" value="1"/>
</dbReference>
<protein>
    <submittedName>
        <fullName evidence="2">Uncharacterized protein</fullName>
    </submittedName>
</protein>
<gene>
    <name evidence="2" type="ORF">QQX98_000856</name>
</gene>
<keyword evidence="1" id="KW-0539">Nucleus</keyword>
<dbReference type="PANTHER" id="PTHR46910:SF15">
    <property type="entry name" value="PRNA PROTEIN"/>
    <property type="match status" value="1"/>
</dbReference>
<keyword evidence="3" id="KW-1185">Reference proteome</keyword>
<dbReference type="Proteomes" id="UP001498476">
    <property type="component" value="Unassembled WGS sequence"/>
</dbReference>
<dbReference type="EMBL" id="JAZAVJ010000008">
    <property type="protein sequence ID" value="KAK7423666.1"/>
    <property type="molecule type" value="Genomic_DNA"/>
</dbReference>
<sequence>MVDCVYAREVEIILYRGKIMFLTNGRRICILHGRPVSIAHLDIEAYLPTDVPDLLPPGRTNTFENNVAIMRLTDIMEDARDKILLLRNADKTRRGSLWKHLLKLKERLTSYWESLPEDTVCRDLDPERPLFRSNIHLALTYHLVHIFIGRSFIFKETGLRAGEPGTAEWPGVRDELIDDCVKSAMSTIDLCQLLQDEAGLSKSSYTEFTSCYAAVLAIVGKRIFITSPKLEDASRRGLELLKNMSAGIFSKGSEKRGLEVLEMAVQRLDGTNRDNPASSNENGYAEFRNWVAMQQIVPREMPLLPRQDHSVPLIGGGTGDSSRVATIPNRNANGIPSFNVSTLGELGSLPGLDEWFVGGFT</sequence>
<proteinExistence type="predicted"/>
<evidence type="ECO:0000313" key="3">
    <source>
        <dbReference type="Proteomes" id="UP001498476"/>
    </source>
</evidence>
<dbReference type="InterPro" id="IPR050987">
    <property type="entry name" value="AtrR-like"/>
</dbReference>
<evidence type="ECO:0000256" key="1">
    <source>
        <dbReference type="ARBA" id="ARBA00023242"/>
    </source>
</evidence>
<accession>A0ABR1HRM2</accession>
<evidence type="ECO:0000313" key="2">
    <source>
        <dbReference type="EMBL" id="KAK7423666.1"/>
    </source>
</evidence>
<reference evidence="2 3" key="1">
    <citation type="journal article" date="2025" name="Microbiol. Resour. Announc.">
        <title>Draft genome sequences for Neonectria magnoliae and Neonectria punicea, canker pathogens of Liriodendron tulipifera and Acer saccharum in West Virginia.</title>
        <authorList>
            <person name="Petronek H.M."/>
            <person name="Kasson M.T."/>
            <person name="Metheny A.M."/>
            <person name="Stauder C.M."/>
            <person name="Lovett B."/>
            <person name="Lynch S.C."/>
            <person name="Garnas J.R."/>
            <person name="Kasson L.R."/>
            <person name="Stajich J.E."/>
        </authorList>
    </citation>
    <scope>NUCLEOTIDE SEQUENCE [LARGE SCALE GENOMIC DNA]</scope>
    <source>
        <strain evidence="2 3">NRRL 64653</strain>
    </source>
</reference>